<dbReference type="InterPro" id="IPR036397">
    <property type="entry name" value="RNaseH_sf"/>
</dbReference>
<dbReference type="Pfam" id="PF03184">
    <property type="entry name" value="DDE_1"/>
    <property type="match status" value="1"/>
</dbReference>
<evidence type="ECO:0000313" key="3">
    <source>
        <dbReference type="EMBL" id="UYV84506.1"/>
    </source>
</evidence>
<sequence>MISMYENTDQKNWDEILPFITQAYNTTIQETTGYSPFFLLYRREPMSLLDNENILIDSIMDDYDEYIENYLDKIARTRQVVINNTEKTQERMKRNYDKKHNEKMYDIHLVAVWKPVRKIGKCGKLLRKYFGPYRILKKLSNVNYLIEPKDNPGQDLLIVHVSRLKPYFERIDECSDRWLWRFQRKNTIASLVVSGEINKVSDETVTDWLTKFEEIKNEYKDEDIFNIVETGVFYNLLPDRSLDFKDTKCHGTSKSKEGLTVVLCCNATGSEISKLWIIGKYKNPRCLNKINRLILPFDYTHKKSAWVDAYSFRLWLIKFQRKMAAENRHVLLTMDNCSAHDTKDLDLPNVRIVYFPANCTSRIQPLDQGIIAAFNCHFLSRLVKNALLGIESEQTTVKWNILQAMRAMAASWDSVSSQTIKNCFKKLGQLLKAKQLIRFHFQKQCLMSLKNGPNSFQLQTQLKL</sequence>
<dbReference type="InterPro" id="IPR054465">
    <property type="entry name" value="Integrase_p58-like_C"/>
</dbReference>
<keyword evidence="4" id="KW-1185">Reference proteome</keyword>
<dbReference type="Gene3D" id="3.30.420.10">
    <property type="entry name" value="Ribonuclease H-like superfamily/Ribonuclease H"/>
    <property type="match status" value="1"/>
</dbReference>
<evidence type="ECO:0000259" key="1">
    <source>
        <dbReference type="Pfam" id="PF03184"/>
    </source>
</evidence>
<dbReference type="Pfam" id="PF22938">
    <property type="entry name" value="Integrase_p58_C"/>
    <property type="match status" value="1"/>
</dbReference>
<dbReference type="Proteomes" id="UP001235939">
    <property type="component" value="Chromosome X"/>
</dbReference>
<dbReference type="PANTHER" id="PTHR19303:SF73">
    <property type="entry name" value="PROTEIN PDC2"/>
    <property type="match status" value="1"/>
</dbReference>
<dbReference type="InterPro" id="IPR050863">
    <property type="entry name" value="CenT-Element_Derived"/>
</dbReference>
<feature type="domain" description="Integrase p58-like C-terminal" evidence="2">
    <location>
        <begin position="131"/>
        <end position="166"/>
    </location>
</feature>
<evidence type="ECO:0000313" key="4">
    <source>
        <dbReference type="Proteomes" id="UP001235939"/>
    </source>
</evidence>
<feature type="domain" description="DDE-1" evidence="1">
    <location>
        <begin position="257"/>
        <end position="424"/>
    </location>
</feature>
<dbReference type="EMBL" id="CP092886">
    <property type="protein sequence ID" value="UYV84506.1"/>
    <property type="molecule type" value="Genomic_DNA"/>
</dbReference>
<accession>A0ABY6LTC8</accession>
<proteinExistence type="predicted"/>
<gene>
    <name evidence="3" type="ORF">LAZ67_X002408</name>
</gene>
<name>A0ABY6LTC8_9ARAC</name>
<evidence type="ECO:0000259" key="2">
    <source>
        <dbReference type="Pfam" id="PF22938"/>
    </source>
</evidence>
<reference evidence="3 4" key="1">
    <citation type="submission" date="2022-03" db="EMBL/GenBank/DDBJ databases">
        <title>A chromosomal length assembly of Cordylochernes scorpioides.</title>
        <authorList>
            <person name="Zeh D."/>
            <person name="Zeh J."/>
        </authorList>
    </citation>
    <scope>NUCLEOTIDE SEQUENCE [LARGE SCALE GENOMIC DNA]</scope>
    <source>
        <strain evidence="3">IN4F17</strain>
        <tissue evidence="3">Whole Body</tissue>
    </source>
</reference>
<dbReference type="InterPro" id="IPR004875">
    <property type="entry name" value="DDE_SF_endonuclease_dom"/>
</dbReference>
<organism evidence="3 4">
    <name type="scientific">Cordylochernes scorpioides</name>
    <dbReference type="NCBI Taxonomy" id="51811"/>
    <lineage>
        <taxon>Eukaryota</taxon>
        <taxon>Metazoa</taxon>
        <taxon>Ecdysozoa</taxon>
        <taxon>Arthropoda</taxon>
        <taxon>Chelicerata</taxon>
        <taxon>Arachnida</taxon>
        <taxon>Pseudoscorpiones</taxon>
        <taxon>Cheliferoidea</taxon>
        <taxon>Chernetidae</taxon>
        <taxon>Cordylochernes</taxon>
    </lineage>
</organism>
<dbReference type="PANTHER" id="PTHR19303">
    <property type="entry name" value="TRANSPOSON"/>
    <property type="match status" value="1"/>
</dbReference>
<protein>
    <submittedName>
        <fullName evidence="3">TIGD4</fullName>
    </submittedName>
</protein>